<feature type="compositionally biased region" description="Low complexity" evidence="2">
    <location>
        <begin position="152"/>
        <end position="169"/>
    </location>
</feature>
<feature type="compositionally biased region" description="Polar residues" evidence="2">
    <location>
        <begin position="194"/>
        <end position="207"/>
    </location>
</feature>
<gene>
    <name evidence="3" type="ORF">CSSPJE1EN1_LOCUS26054</name>
</gene>
<comment type="caution">
    <text evidence="3">The sequence shown here is derived from an EMBL/GenBank/DDBJ whole genome shotgun (WGS) entry which is preliminary data.</text>
</comment>
<name>A0ABP0V9M4_9BRYO</name>
<feature type="region of interest" description="Disordered" evidence="2">
    <location>
        <begin position="1"/>
        <end position="28"/>
    </location>
</feature>
<sequence>DEIQQNNSSFESNSRQLTDDNKKNSETSAMDCDDLISCEISRISHSVTNDMSHTTEVSPIIPFESSKCSLKHVRRKHHRKHHSRHKEERIETNPEFLLTMENLNKSFKLLKIAKRITPNSNDSKSRHLLPTVFQVANFLKNLKAKKHHLESCLNSSNDCNDSTKSTINKKTNKKKVNNSTNQTEQTVKAKSETTDSTNGITNGNSKLDTLRKQSQSKSAKSQIANTSNTKLKKGSNSCSAASQVVLSSDHKRCVSSRSGASMSLWPITGNTLRSDRMNDSKTTVTPIICESLKAQNSIDETIEQCIKKYSLNDNYFNNKINISKECNKRRKSDESFANKLSNDKNAKLNDFNSIESNDCLSVSATSDSNIAKSDDIMKNKSKSSSNRRQNGLNKCSNVGKQQQSSANNKTKSDNQISTDNSKSVDSNRSSDTKSSNLSSVSKRKNSDTNPCHLDLSGIQSQIKCGFYKSVESFESDFTKIFDSIANSENIENTSNANDQYLLQLKNEFQKIMNEKKPFIEDILSSGDYNSNTSEQILTDRESPPIISNKLTSNLESSEPIESKEIIPKISESNVASDSTT</sequence>
<dbReference type="InterPro" id="IPR036427">
    <property type="entry name" value="Bromodomain-like_sf"/>
</dbReference>
<feature type="region of interest" description="Disordered" evidence="2">
    <location>
        <begin position="152"/>
        <end position="235"/>
    </location>
</feature>
<feature type="non-terminal residue" evidence="3">
    <location>
        <position position="1"/>
    </location>
</feature>
<feature type="non-terminal residue" evidence="3">
    <location>
        <position position="580"/>
    </location>
</feature>
<feature type="compositionally biased region" description="Low complexity" evidence="2">
    <location>
        <begin position="212"/>
        <end position="222"/>
    </location>
</feature>
<dbReference type="EMBL" id="CAXAQS010000218">
    <property type="protein sequence ID" value="CAK9250676.1"/>
    <property type="molecule type" value="Genomic_DNA"/>
</dbReference>
<keyword evidence="4" id="KW-1185">Reference proteome</keyword>
<feature type="region of interest" description="Disordered" evidence="2">
    <location>
        <begin position="372"/>
        <end position="452"/>
    </location>
</feature>
<evidence type="ECO:0000256" key="1">
    <source>
        <dbReference type="ARBA" id="ARBA00023117"/>
    </source>
</evidence>
<evidence type="ECO:0000256" key="2">
    <source>
        <dbReference type="SAM" id="MobiDB-lite"/>
    </source>
</evidence>
<feature type="compositionally biased region" description="Polar residues" evidence="2">
    <location>
        <begin position="1"/>
        <end position="16"/>
    </location>
</feature>
<dbReference type="Gene3D" id="1.20.920.10">
    <property type="entry name" value="Bromodomain-like"/>
    <property type="match status" value="1"/>
</dbReference>
<accession>A0ABP0V9M4</accession>
<evidence type="ECO:0000313" key="3">
    <source>
        <dbReference type="EMBL" id="CAK9250676.1"/>
    </source>
</evidence>
<protein>
    <submittedName>
        <fullName evidence="3">Uncharacterized protein</fullName>
    </submittedName>
</protein>
<proteinExistence type="predicted"/>
<dbReference type="Proteomes" id="UP001497444">
    <property type="component" value="Unassembled WGS sequence"/>
</dbReference>
<feature type="region of interest" description="Disordered" evidence="2">
    <location>
        <begin position="548"/>
        <end position="580"/>
    </location>
</feature>
<keyword evidence="1" id="KW-0103">Bromodomain</keyword>
<evidence type="ECO:0000313" key="4">
    <source>
        <dbReference type="Proteomes" id="UP001497444"/>
    </source>
</evidence>
<organism evidence="3 4">
    <name type="scientific">Sphagnum jensenii</name>
    <dbReference type="NCBI Taxonomy" id="128206"/>
    <lineage>
        <taxon>Eukaryota</taxon>
        <taxon>Viridiplantae</taxon>
        <taxon>Streptophyta</taxon>
        <taxon>Embryophyta</taxon>
        <taxon>Bryophyta</taxon>
        <taxon>Sphagnophytina</taxon>
        <taxon>Sphagnopsida</taxon>
        <taxon>Sphagnales</taxon>
        <taxon>Sphagnaceae</taxon>
        <taxon>Sphagnum</taxon>
    </lineage>
</organism>
<reference evidence="3" key="1">
    <citation type="submission" date="2024-02" db="EMBL/GenBank/DDBJ databases">
        <authorList>
            <consortium name="ELIXIR-Norway"/>
            <consortium name="Elixir Norway"/>
        </authorList>
    </citation>
    <scope>NUCLEOTIDE SEQUENCE</scope>
</reference>
<feature type="compositionally biased region" description="Polar residues" evidence="2">
    <location>
        <begin position="387"/>
        <end position="440"/>
    </location>
</feature>
<feature type="compositionally biased region" description="Polar residues" evidence="2">
    <location>
        <begin position="223"/>
        <end position="235"/>
    </location>
</feature>